<name>A0A1T5AMW9_9SPHI</name>
<keyword evidence="2" id="KW-1185">Reference proteome</keyword>
<dbReference type="OrthoDB" id="710170at2"/>
<dbReference type="Proteomes" id="UP000190150">
    <property type="component" value="Unassembled WGS sequence"/>
</dbReference>
<evidence type="ECO:0008006" key="3">
    <source>
        <dbReference type="Google" id="ProtNLM"/>
    </source>
</evidence>
<dbReference type="EMBL" id="FUZF01000001">
    <property type="protein sequence ID" value="SKB36189.1"/>
    <property type="molecule type" value="Genomic_DNA"/>
</dbReference>
<dbReference type="AlphaFoldDB" id="A0A1T5AMW9"/>
<reference evidence="2" key="1">
    <citation type="submission" date="2017-02" db="EMBL/GenBank/DDBJ databases">
        <authorList>
            <person name="Varghese N."/>
            <person name="Submissions S."/>
        </authorList>
    </citation>
    <scope>NUCLEOTIDE SEQUENCE [LARGE SCALE GENOMIC DNA]</scope>
    <source>
        <strain evidence="2">DSM 24091</strain>
    </source>
</reference>
<accession>A0A1T5AMW9</accession>
<dbReference type="Pfam" id="PF01809">
    <property type="entry name" value="YidD"/>
    <property type="match status" value="1"/>
</dbReference>
<dbReference type="NCBIfam" id="TIGR00278">
    <property type="entry name" value="membrane protein insertion efficiency factor YidD"/>
    <property type="match status" value="1"/>
</dbReference>
<protein>
    <recommendedName>
        <fullName evidence="3">Membrane protein insertion efficiency factor YidD</fullName>
    </recommendedName>
</protein>
<evidence type="ECO:0000313" key="2">
    <source>
        <dbReference type="Proteomes" id="UP000190150"/>
    </source>
</evidence>
<evidence type="ECO:0000313" key="1">
    <source>
        <dbReference type="EMBL" id="SKB36189.1"/>
    </source>
</evidence>
<dbReference type="STRING" id="1513896.SAMN05660841_00015"/>
<dbReference type="InterPro" id="IPR002696">
    <property type="entry name" value="Membr_insert_effic_factor_YidD"/>
</dbReference>
<proteinExistence type="predicted"/>
<gene>
    <name evidence="1" type="ORF">SAMN05660841_00015</name>
</gene>
<dbReference type="RefSeq" id="WP_079640388.1">
    <property type="nucleotide sequence ID" value="NZ_FUZF01000001.1"/>
</dbReference>
<dbReference type="SMART" id="SM01234">
    <property type="entry name" value="Haemolytic"/>
    <property type="match status" value="1"/>
</dbReference>
<sequence>MRSLLLATIKVYWFIIPRNKRRKCIFRHSCSKFVFDVTRREGFMAGSRALLFRMRNCNGHFDIITDHGSGERKMYLKGGVVVGETEIAERLL</sequence>
<organism evidence="1 2">
    <name type="scientific">Sphingobacterium nematocida</name>
    <dbReference type="NCBI Taxonomy" id="1513896"/>
    <lineage>
        <taxon>Bacteria</taxon>
        <taxon>Pseudomonadati</taxon>
        <taxon>Bacteroidota</taxon>
        <taxon>Sphingobacteriia</taxon>
        <taxon>Sphingobacteriales</taxon>
        <taxon>Sphingobacteriaceae</taxon>
        <taxon>Sphingobacterium</taxon>
    </lineage>
</organism>